<reference evidence="2 3" key="1">
    <citation type="submission" date="2020-12" db="EMBL/GenBank/DDBJ databases">
        <authorList>
            <person name="Mcmullen J.G."/>
        </authorList>
    </citation>
    <scope>NUCLEOTIDE SEQUENCE [LARGE SCALE GENOMIC DNA]</scope>
    <source>
        <strain evidence="2 3">JGM97</strain>
    </source>
</reference>
<name>A0ABS5JI18_9GAMM</name>
<evidence type="ECO:0000259" key="1">
    <source>
        <dbReference type="SMART" id="SM00901"/>
    </source>
</evidence>
<feature type="domain" description="FRG" evidence="1">
    <location>
        <begin position="34"/>
        <end position="168"/>
    </location>
</feature>
<protein>
    <submittedName>
        <fullName evidence="2">FRG domain-containing protein</fullName>
    </submittedName>
</protein>
<gene>
    <name evidence="2" type="ORF">JK232_11390</name>
</gene>
<dbReference type="SMART" id="SM00901">
    <property type="entry name" value="FRG"/>
    <property type="match status" value="1"/>
</dbReference>
<proteinExistence type="predicted"/>
<reference evidence="3" key="2">
    <citation type="submission" date="2023-07" db="EMBL/GenBank/DDBJ databases">
        <title>Genome-inferred correspondence between phylogeny and metabolic traits in the wild Drosophila gut microbiome.</title>
        <authorList>
            <person name="Bueno E."/>
            <person name="Blow F."/>
            <person name="Douglas A.E."/>
        </authorList>
    </citation>
    <scope>NUCLEOTIDE SEQUENCE [LARGE SCALE GENOMIC DNA]</scope>
    <source>
        <strain evidence="3">JGM97</strain>
    </source>
</reference>
<dbReference type="Pfam" id="PF08867">
    <property type="entry name" value="FRG"/>
    <property type="match status" value="1"/>
</dbReference>
<evidence type="ECO:0000313" key="3">
    <source>
        <dbReference type="Proteomes" id="UP000680634"/>
    </source>
</evidence>
<evidence type="ECO:0000313" key="2">
    <source>
        <dbReference type="EMBL" id="MBS0969496.1"/>
    </source>
</evidence>
<organism evidence="2 3">
    <name type="scientific">Nissabacter archeti</name>
    <dbReference type="NCBI Taxonomy" id="1917880"/>
    <lineage>
        <taxon>Bacteria</taxon>
        <taxon>Pseudomonadati</taxon>
        <taxon>Pseudomonadota</taxon>
        <taxon>Gammaproteobacteria</taxon>
        <taxon>Enterobacterales</taxon>
        <taxon>Yersiniaceae</taxon>
        <taxon>Nissabacter</taxon>
    </lineage>
</organism>
<dbReference type="InterPro" id="IPR014966">
    <property type="entry name" value="FRG-dom"/>
</dbReference>
<accession>A0ABS5JI18</accession>
<keyword evidence="3" id="KW-1185">Reference proteome</keyword>
<comment type="caution">
    <text evidence="2">The sequence shown here is derived from an EMBL/GenBank/DDBJ whole genome shotgun (WGS) entry which is preliminary data.</text>
</comment>
<dbReference type="RefSeq" id="WP_101854569.1">
    <property type="nucleotide sequence ID" value="NZ_JAERKB010000007.1"/>
</dbReference>
<sequence length="294" mass="33408">METRKYPTYELREFDDANKLWDALSPTQKIDPHYPDKIVYRGQADADWDLIPSILREPPAKFNRGNEPQSHEIVANEILTLNSFVEHCDRIGIRIPGDSQSFRNEHLDLNNQSKWIKDPSLWPNPEILDLMAMAQHHGVPTRLLDWTRLAYTALYFAVSSCLANHKNWQTNSKLAIWALNKECLGLHRQIKIHTSAGSISPHLAAQYGLFTVHPHNGKRGEKTTMVSLEYLSTDLPNPIFFKYTLPIAEAFKAFGLLKKAGFSAADIYPSADGAGKAVQDEINYDKAERIIEKI</sequence>
<dbReference type="EMBL" id="JAERKB010000007">
    <property type="protein sequence ID" value="MBS0969496.1"/>
    <property type="molecule type" value="Genomic_DNA"/>
</dbReference>
<dbReference type="Proteomes" id="UP000680634">
    <property type="component" value="Unassembled WGS sequence"/>
</dbReference>